<protein>
    <submittedName>
        <fullName evidence="6">Transcriptional regulator, TetR family</fullName>
    </submittedName>
</protein>
<dbReference type="EMBL" id="FXTI01000003">
    <property type="protein sequence ID" value="SMO56970.1"/>
    <property type="molecule type" value="Genomic_DNA"/>
</dbReference>
<dbReference type="AlphaFoldDB" id="A0A521CDX9"/>
<dbReference type="PRINTS" id="PR00455">
    <property type="entry name" value="HTHTETR"/>
</dbReference>
<dbReference type="SUPFAM" id="SSF48498">
    <property type="entry name" value="Tetracyclin repressor-like, C-terminal domain"/>
    <property type="match status" value="1"/>
</dbReference>
<feature type="DNA-binding region" description="H-T-H motif" evidence="4">
    <location>
        <begin position="26"/>
        <end position="45"/>
    </location>
</feature>
<dbReference type="RefSeq" id="WP_142505000.1">
    <property type="nucleotide sequence ID" value="NZ_FXTI01000003.1"/>
</dbReference>
<proteinExistence type="predicted"/>
<sequence>MDNSSYRRLLQITEDLIREKGCQRTTLAEIMNRTGLSKGAIYHYVSGKDELFGLILKERTKEVNRKFQQAVDLENPELENPLRAIEKGTQHIMDREDITNLIFIYLLSRQEVPTVSRILKEVYQYSEQASIAWIEAGQQAGVIPSQLDVKKTAAMLMTYSYGMRVMAMVSPESFTLTSKDYYQFMLNVLEGKKE</sequence>
<evidence type="ECO:0000256" key="4">
    <source>
        <dbReference type="PROSITE-ProRule" id="PRU00335"/>
    </source>
</evidence>
<accession>A0A521CDX9</accession>
<evidence type="ECO:0000256" key="2">
    <source>
        <dbReference type="ARBA" id="ARBA00023125"/>
    </source>
</evidence>
<feature type="domain" description="HTH tetR-type" evidence="5">
    <location>
        <begin position="3"/>
        <end position="63"/>
    </location>
</feature>
<evidence type="ECO:0000256" key="1">
    <source>
        <dbReference type="ARBA" id="ARBA00023015"/>
    </source>
</evidence>
<dbReference type="PANTHER" id="PTHR47506">
    <property type="entry name" value="TRANSCRIPTIONAL REGULATORY PROTEIN"/>
    <property type="match status" value="1"/>
</dbReference>
<dbReference type="Proteomes" id="UP000315636">
    <property type="component" value="Unassembled WGS sequence"/>
</dbReference>
<evidence type="ECO:0000259" key="5">
    <source>
        <dbReference type="PROSITE" id="PS50977"/>
    </source>
</evidence>
<dbReference type="OrthoDB" id="9814703at2"/>
<dbReference type="Gene3D" id="1.10.357.10">
    <property type="entry name" value="Tetracycline Repressor, domain 2"/>
    <property type="match status" value="1"/>
</dbReference>
<dbReference type="Pfam" id="PF00440">
    <property type="entry name" value="TetR_N"/>
    <property type="match status" value="1"/>
</dbReference>
<dbReference type="GO" id="GO:0003677">
    <property type="term" value="F:DNA binding"/>
    <property type="evidence" value="ECO:0007669"/>
    <property type="project" value="UniProtKB-UniRule"/>
</dbReference>
<keyword evidence="1" id="KW-0805">Transcription regulation</keyword>
<name>A0A521CDX9_9BACL</name>
<reference evidence="6 7" key="1">
    <citation type="submission" date="2017-05" db="EMBL/GenBank/DDBJ databases">
        <authorList>
            <person name="Varghese N."/>
            <person name="Submissions S."/>
        </authorList>
    </citation>
    <scope>NUCLEOTIDE SEQUENCE [LARGE SCALE GENOMIC DNA]</scope>
    <source>
        <strain evidence="6 7">DSM 45474</strain>
    </source>
</reference>
<organism evidence="6 7">
    <name type="scientific">Melghirimyces algeriensis</name>
    <dbReference type="NCBI Taxonomy" id="910412"/>
    <lineage>
        <taxon>Bacteria</taxon>
        <taxon>Bacillati</taxon>
        <taxon>Bacillota</taxon>
        <taxon>Bacilli</taxon>
        <taxon>Bacillales</taxon>
        <taxon>Thermoactinomycetaceae</taxon>
        <taxon>Melghirimyces</taxon>
    </lineage>
</organism>
<dbReference type="InterPro" id="IPR036271">
    <property type="entry name" value="Tet_transcr_reg_TetR-rel_C_sf"/>
</dbReference>
<dbReference type="PANTHER" id="PTHR47506:SF1">
    <property type="entry name" value="HTH-TYPE TRANSCRIPTIONAL REGULATOR YJDC"/>
    <property type="match status" value="1"/>
</dbReference>
<evidence type="ECO:0000313" key="6">
    <source>
        <dbReference type="EMBL" id="SMO56970.1"/>
    </source>
</evidence>
<gene>
    <name evidence="6" type="ORF">SAMN06264849_103259</name>
</gene>
<dbReference type="InterPro" id="IPR009057">
    <property type="entry name" value="Homeodomain-like_sf"/>
</dbReference>
<evidence type="ECO:0000313" key="7">
    <source>
        <dbReference type="Proteomes" id="UP000315636"/>
    </source>
</evidence>
<keyword evidence="2 4" id="KW-0238">DNA-binding</keyword>
<dbReference type="PROSITE" id="PS50977">
    <property type="entry name" value="HTH_TETR_2"/>
    <property type="match status" value="1"/>
</dbReference>
<keyword evidence="3" id="KW-0804">Transcription</keyword>
<keyword evidence="7" id="KW-1185">Reference proteome</keyword>
<evidence type="ECO:0000256" key="3">
    <source>
        <dbReference type="ARBA" id="ARBA00023163"/>
    </source>
</evidence>
<dbReference type="SUPFAM" id="SSF46689">
    <property type="entry name" value="Homeodomain-like"/>
    <property type="match status" value="1"/>
</dbReference>
<dbReference type="InterPro" id="IPR001647">
    <property type="entry name" value="HTH_TetR"/>
</dbReference>